<gene>
    <name evidence="1" type="ORF">B0H17DRAFT_1126365</name>
</gene>
<organism evidence="1 2">
    <name type="scientific">Mycena rosella</name>
    <name type="common">Pink bonnet</name>
    <name type="synonym">Agaricus rosellus</name>
    <dbReference type="NCBI Taxonomy" id="1033263"/>
    <lineage>
        <taxon>Eukaryota</taxon>
        <taxon>Fungi</taxon>
        <taxon>Dikarya</taxon>
        <taxon>Basidiomycota</taxon>
        <taxon>Agaricomycotina</taxon>
        <taxon>Agaricomycetes</taxon>
        <taxon>Agaricomycetidae</taxon>
        <taxon>Agaricales</taxon>
        <taxon>Marasmiineae</taxon>
        <taxon>Mycenaceae</taxon>
        <taxon>Mycena</taxon>
    </lineage>
</organism>
<protein>
    <submittedName>
        <fullName evidence="1">Uncharacterized protein</fullName>
    </submittedName>
</protein>
<keyword evidence="2" id="KW-1185">Reference proteome</keyword>
<evidence type="ECO:0000313" key="1">
    <source>
        <dbReference type="EMBL" id="KAJ7705565.1"/>
    </source>
</evidence>
<accession>A0AAD7GUF5</accession>
<reference evidence="1" key="1">
    <citation type="submission" date="2023-03" db="EMBL/GenBank/DDBJ databases">
        <title>Massive genome expansion in bonnet fungi (Mycena s.s.) driven by repeated elements and novel gene families across ecological guilds.</title>
        <authorList>
            <consortium name="Lawrence Berkeley National Laboratory"/>
            <person name="Harder C.B."/>
            <person name="Miyauchi S."/>
            <person name="Viragh M."/>
            <person name="Kuo A."/>
            <person name="Thoen E."/>
            <person name="Andreopoulos B."/>
            <person name="Lu D."/>
            <person name="Skrede I."/>
            <person name="Drula E."/>
            <person name="Henrissat B."/>
            <person name="Morin E."/>
            <person name="Kohler A."/>
            <person name="Barry K."/>
            <person name="LaButti K."/>
            <person name="Morin E."/>
            <person name="Salamov A."/>
            <person name="Lipzen A."/>
            <person name="Mereny Z."/>
            <person name="Hegedus B."/>
            <person name="Baldrian P."/>
            <person name="Stursova M."/>
            <person name="Weitz H."/>
            <person name="Taylor A."/>
            <person name="Grigoriev I.V."/>
            <person name="Nagy L.G."/>
            <person name="Martin F."/>
            <person name="Kauserud H."/>
        </authorList>
    </citation>
    <scope>NUCLEOTIDE SEQUENCE</scope>
    <source>
        <strain evidence="1">CBHHK067</strain>
    </source>
</reference>
<name>A0AAD7GUF5_MYCRO</name>
<evidence type="ECO:0000313" key="2">
    <source>
        <dbReference type="Proteomes" id="UP001221757"/>
    </source>
</evidence>
<sequence>MPPMKSRRLFEASPEEIAAEEPHVATPLRLESQPDLNEIAGLVRLPLELFDAIVENYEDATPLDEFYYTFDFPTVDSYYERINVFTALSQTCRSLREMTLYRLWDRLDNCRVPRTRTAWSKYVMVALERKAKGMVESPVRHYVRDSKPDTALEALHNMLPNLPNLRTIHMGDWKLELPNVTTLFIPDSASVFQRICPNAVHIRCVGGPGKPVISQLTDTTEVFDGRVYWTDPKVIDRLVKKAPNLRKLEIRSSDAFFYIYRSVDWVTVVSRLAPLDKLSELILSFATADERPSDAAGIAAARLLLQQSGAIGERRLVIRRFDQSGEYKTSSPLLANIYAGREIYGNPQYYAYPKHARGRDSEHTFGNIQRGFTSYRNKYCTAVYGGNRNA</sequence>
<dbReference type="AlphaFoldDB" id="A0AAD7GUF5"/>
<comment type="caution">
    <text evidence="1">The sequence shown here is derived from an EMBL/GenBank/DDBJ whole genome shotgun (WGS) entry which is preliminary data.</text>
</comment>
<proteinExistence type="predicted"/>
<dbReference type="EMBL" id="JARKIE010000008">
    <property type="protein sequence ID" value="KAJ7705565.1"/>
    <property type="molecule type" value="Genomic_DNA"/>
</dbReference>
<dbReference type="Proteomes" id="UP001221757">
    <property type="component" value="Unassembled WGS sequence"/>
</dbReference>